<dbReference type="Proteomes" id="UP001608902">
    <property type="component" value="Unassembled WGS sequence"/>
</dbReference>
<dbReference type="EMBL" id="JBGFUD010026087">
    <property type="protein sequence ID" value="MFH4985015.1"/>
    <property type="molecule type" value="Genomic_DNA"/>
</dbReference>
<evidence type="ECO:0000313" key="1">
    <source>
        <dbReference type="EMBL" id="MFH4985015.1"/>
    </source>
</evidence>
<proteinExistence type="predicted"/>
<feature type="non-terminal residue" evidence="1">
    <location>
        <position position="1"/>
    </location>
</feature>
<reference evidence="1 2" key="1">
    <citation type="submission" date="2024-08" db="EMBL/GenBank/DDBJ databases">
        <title>Gnathostoma spinigerum genome.</title>
        <authorList>
            <person name="Gonzalez-Bertolin B."/>
            <person name="Monzon S."/>
            <person name="Zaballos A."/>
            <person name="Jimenez P."/>
            <person name="Dekumyoy P."/>
            <person name="Varona S."/>
            <person name="Cuesta I."/>
            <person name="Sumanam S."/>
            <person name="Adisakwattana P."/>
            <person name="Gasser R.B."/>
            <person name="Hernandez-Gonzalez A."/>
            <person name="Young N.D."/>
            <person name="Perteguer M.J."/>
        </authorList>
    </citation>
    <scope>NUCLEOTIDE SEQUENCE [LARGE SCALE GENOMIC DNA]</scope>
    <source>
        <strain evidence="1">AL3</strain>
        <tissue evidence="1">Liver</tissue>
    </source>
</reference>
<sequence>ISNHTIEILRRLVSHSAFNEIAANFLQMVSDLCELLRSESDLSTILVLLNFTEIMVHSPVLKFEWRAYAAFVDIIRFYSAHADPELAEVATKVYSVLEDANMSTRGIYLQ</sequence>
<evidence type="ECO:0000313" key="2">
    <source>
        <dbReference type="Proteomes" id="UP001608902"/>
    </source>
</evidence>
<protein>
    <submittedName>
        <fullName evidence="1">Uncharacterized protein</fullName>
    </submittedName>
</protein>
<name>A0ABD6EZQ5_9BILA</name>
<gene>
    <name evidence="1" type="ORF">AB6A40_011724</name>
</gene>
<dbReference type="AlphaFoldDB" id="A0ABD6EZQ5"/>
<comment type="caution">
    <text evidence="1">The sequence shown here is derived from an EMBL/GenBank/DDBJ whole genome shotgun (WGS) entry which is preliminary data.</text>
</comment>
<accession>A0ABD6EZQ5</accession>
<keyword evidence="2" id="KW-1185">Reference proteome</keyword>
<organism evidence="1 2">
    <name type="scientific">Gnathostoma spinigerum</name>
    <dbReference type="NCBI Taxonomy" id="75299"/>
    <lineage>
        <taxon>Eukaryota</taxon>
        <taxon>Metazoa</taxon>
        <taxon>Ecdysozoa</taxon>
        <taxon>Nematoda</taxon>
        <taxon>Chromadorea</taxon>
        <taxon>Rhabditida</taxon>
        <taxon>Spirurina</taxon>
        <taxon>Gnathostomatomorpha</taxon>
        <taxon>Gnathostomatoidea</taxon>
        <taxon>Gnathostomatidae</taxon>
        <taxon>Gnathostoma</taxon>
    </lineage>
</organism>